<name>A0ABT1EL79_9FIRM</name>
<comment type="caution">
    <text evidence="1">The sequence shown here is derived from an EMBL/GenBank/DDBJ whole genome shotgun (WGS) entry which is preliminary data.</text>
</comment>
<organism evidence="1 2">
    <name type="scientific">Ohessyouella blattaphilus</name>
    <dbReference type="NCBI Taxonomy" id="2949333"/>
    <lineage>
        <taxon>Bacteria</taxon>
        <taxon>Bacillati</taxon>
        <taxon>Bacillota</taxon>
        <taxon>Clostridia</taxon>
        <taxon>Lachnospirales</taxon>
        <taxon>Lachnospiraceae</taxon>
        <taxon>Ohessyouella</taxon>
    </lineage>
</organism>
<gene>
    <name evidence="1" type="ORF">NK118_14480</name>
</gene>
<protein>
    <recommendedName>
        <fullName evidence="3">Mobilization protein</fullName>
    </recommendedName>
</protein>
<dbReference type="Proteomes" id="UP001523565">
    <property type="component" value="Unassembled WGS sequence"/>
</dbReference>
<sequence length="125" mass="14611">MARKETLIIRLTSKEKKRLQELASHDNKSKTQSGSVNLSAYIRAKVLSVSQEYEAEETRELIYQIRKLSTALRFLVNRINRRSDNVYDREALITELSYFCTKLEEYQNQIEEKENVYGGNKDDAS</sequence>
<dbReference type="RefSeq" id="WP_262070317.1">
    <property type="nucleotide sequence ID" value="NZ_JAMXOC010000036.1"/>
</dbReference>
<reference evidence="1 2" key="1">
    <citation type="journal article" date="2022" name="Genome Biol. Evol.">
        <title>Host diet, physiology and behaviors set the stage for Lachnospiraceae cladogenesis.</title>
        <authorList>
            <person name="Vera-Ponce De Leon A."/>
            <person name="Schneider M."/>
            <person name="Jahnes B.C."/>
            <person name="Sadowski V."/>
            <person name="Camuy-Velez L.A."/>
            <person name="Duan J."/>
            <person name="Sabree Z.L."/>
        </authorList>
    </citation>
    <scope>NUCLEOTIDE SEQUENCE [LARGE SCALE GENOMIC DNA]</scope>
    <source>
        <strain evidence="1 2">PAL227</strain>
    </source>
</reference>
<proteinExistence type="predicted"/>
<dbReference type="EMBL" id="JAMZFV010000036">
    <property type="protein sequence ID" value="MCP1111457.1"/>
    <property type="molecule type" value="Genomic_DNA"/>
</dbReference>
<accession>A0ABT1EL79</accession>
<keyword evidence="2" id="KW-1185">Reference proteome</keyword>
<evidence type="ECO:0000313" key="1">
    <source>
        <dbReference type="EMBL" id="MCP1111457.1"/>
    </source>
</evidence>
<evidence type="ECO:0000313" key="2">
    <source>
        <dbReference type="Proteomes" id="UP001523565"/>
    </source>
</evidence>
<evidence type="ECO:0008006" key="3">
    <source>
        <dbReference type="Google" id="ProtNLM"/>
    </source>
</evidence>